<comment type="caution">
    <text evidence="2">The sequence shown here is derived from an EMBL/GenBank/DDBJ whole genome shotgun (WGS) entry which is preliminary data.</text>
</comment>
<organism evidence="2">
    <name type="scientific">Xenorhabdus szentirmaii</name>
    <dbReference type="NCBI Taxonomy" id="290112"/>
    <lineage>
        <taxon>Bacteria</taxon>
        <taxon>Pseudomonadati</taxon>
        <taxon>Pseudomonadota</taxon>
        <taxon>Gammaproteobacteria</taxon>
        <taxon>Enterobacterales</taxon>
        <taxon>Morganellaceae</taxon>
        <taxon>Xenorhabdus</taxon>
    </lineage>
</organism>
<dbReference type="RefSeq" id="WP_323869615.1">
    <property type="nucleotide sequence ID" value="NZ_JACXBF010000486.1"/>
</dbReference>
<evidence type="ECO:0000256" key="1">
    <source>
        <dbReference type="SAM" id="SignalP"/>
    </source>
</evidence>
<feature type="chain" id="PRO_5043722288" description="Pertussis toxin subunit 1" evidence="1">
    <location>
        <begin position="23"/>
        <end position="262"/>
    </location>
</feature>
<accession>A0AAW3YVZ6</accession>
<dbReference type="Gene3D" id="3.90.210.10">
    <property type="entry name" value="Heat-Labile Enterotoxin, subunit A"/>
    <property type="match status" value="1"/>
</dbReference>
<dbReference type="GO" id="GO:0005576">
    <property type="term" value="C:extracellular region"/>
    <property type="evidence" value="ECO:0007669"/>
    <property type="project" value="InterPro"/>
</dbReference>
<dbReference type="GO" id="GO:0003950">
    <property type="term" value="F:NAD+ poly-ADP-ribosyltransferase activity"/>
    <property type="evidence" value="ECO:0007669"/>
    <property type="project" value="InterPro"/>
</dbReference>
<feature type="signal peptide" evidence="1">
    <location>
        <begin position="1"/>
        <end position="22"/>
    </location>
</feature>
<protein>
    <recommendedName>
        <fullName evidence="3">Pertussis toxin subunit 1</fullName>
    </recommendedName>
</protein>
<dbReference type="SUPFAM" id="SSF56399">
    <property type="entry name" value="ADP-ribosylation"/>
    <property type="match status" value="1"/>
</dbReference>
<dbReference type="InterPro" id="IPR003898">
    <property type="entry name" value="Borpert_toxA"/>
</dbReference>
<proteinExistence type="predicted"/>
<keyword evidence="1" id="KW-0732">Signal</keyword>
<reference evidence="2" key="2">
    <citation type="journal article" date="2024" name="Toxins">
        <title>Genome Sequence Analysis of Native Xenorhabdus Strains Isolated from Entomopathogenic Nematodes in Argentina.</title>
        <authorList>
            <person name="Palma L."/>
            <person name="Frizzo L."/>
            <person name="Kaiser S."/>
            <person name="Berry C."/>
            <person name="Caballero P."/>
            <person name="Bode H.B."/>
            <person name="Del Valle E.E."/>
        </authorList>
    </citation>
    <scope>NUCLEOTIDE SEQUENCE</scope>
    <source>
        <strain evidence="2">M</strain>
    </source>
</reference>
<evidence type="ECO:0000313" key="2">
    <source>
        <dbReference type="EMBL" id="MBD2802372.1"/>
    </source>
</evidence>
<reference evidence="2" key="1">
    <citation type="submission" date="2020-09" db="EMBL/GenBank/DDBJ databases">
        <authorList>
            <person name="Palma L."/>
            <person name="Caballero P."/>
            <person name="Berry C."/>
            <person name="Del Valle E."/>
        </authorList>
    </citation>
    <scope>NUCLEOTIDE SEQUENCE</scope>
    <source>
        <strain evidence="2">M</strain>
    </source>
</reference>
<dbReference type="Proteomes" id="UP001193920">
    <property type="component" value="Unassembled WGS sequence"/>
</dbReference>
<gene>
    <name evidence="2" type="ORF">ID854_18485</name>
</gene>
<evidence type="ECO:0008006" key="3">
    <source>
        <dbReference type="Google" id="ProtNLM"/>
    </source>
</evidence>
<name>A0AAW3YVZ6_9GAMM</name>
<sequence length="262" mass="29973">MKIKTLLSLFCLLFLYTAQSYAQTPPSAVTRVYRMDTRNSNVIFRPVEGGFSPAGTNDNIAEHVQVASFPNPGPPEEASIFVSTSASRDFAIHWGSDFLHGETFYVYEIRPTSNFYNAMSSLQALYNQTGNREYLTLIRAYEEQEEYAAREGIAVTQIVNAREFVYDPNTYRYVEGELRVNQDYEEEDTTVNPDPYIPVSQAPSTSHIIEPVTSCALNLDKFHFDHMMIRMSDKMDKYSFLKELKACHNSLLLNAFLNEIYL</sequence>
<dbReference type="AlphaFoldDB" id="A0AAW3YVZ6"/>
<dbReference type="EMBL" id="JACXBF010000486">
    <property type="protein sequence ID" value="MBD2802372.1"/>
    <property type="molecule type" value="Genomic_DNA"/>
</dbReference>
<dbReference type="Pfam" id="PF02917">
    <property type="entry name" value="Pertussis_S1"/>
    <property type="match status" value="1"/>
</dbReference>